<keyword evidence="2" id="KW-1185">Reference proteome</keyword>
<accession>A0A6V8MND4</accession>
<dbReference type="EMBL" id="BLXX01000015">
    <property type="protein sequence ID" value="GFO61538.1"/>
    <property type="molecule type" value="Genomic_DNA"/>
</dbReference>
<comment type="caution">
    <text evidence="1">The sequence shown here is derived from an EMBL/GenBank/DDBJ whole genome shotgun (WGS) entry which is preliminary data.</text>
</comment>
<gene>
    <name evidence="1" type="ORF">GMST_38630</name>
</gene>
<evidence type="ECO:0000313" key="2">
    <source>
        <dbReference type="Proteomes" id="UP000556026"/>
    </source>
</evidence>
<proteinExistence type="predicted"/>
<dbReference type="AlphaFoldDB" id="A0A6V8MND4"/>
<reference evidence="2" key="1">
    <citation type="submission" date="2020-06" db="EMBL/GenBank/DDBJ databases">
        <title>Draft genomic sequence of Geomonas sp. Red330.</title>
        <authorList>
            <person name="Itoh H."/>
            <person name="Zhenxing X."/>
            <person name="Ushijima N."/>
            <person name="Masuda Y."/>
            <person name="Shiratori Y."/>
            <person name="Senoo K."/>
        </authorList>
    </citation>
    <scope>NUCLEOTIDE SEQUENCE [LARGE SCALE GENOMIC DNA]</scope>
    <source>
        <strain evidence="2">Red330</strain>
    </source>
</reference>
<organism evidence="1 2">
    <name type="scientific">Geomonas silvestris</name>
    <dbReference type="NCBI Taxonomy" id="2740184"/>
    <lineage>
        <taxon>Bacteria</taxon>
        <taxon>Pseudomonadati</taxon>
        <taxon>Thermodesulfobacteriota</taxon>
        <taxon>Desulfuromonadia</taxon>
        <taxon>Geobacterales</taxon>
        <taxon>Geobacteraceae</taxon>
        <taxon>Geomonas</taxon>
    </lineage>
</organism>
<dbReference type="RefSeq" id="WP_183356330.1">
    <property type="nucleotide sequence ID" value="NZ_BLXX01000015.1"/>
</dbReference>
<dbReference type="Proteomes" id="UP000556026">
    <property type="component" value="Unassembled WGS sequence"/>
</dbReference>
<evidence type="ECO:0000313" key="1">
    <source>
        <dbReference type="EMBL" id="GFO61538.1"/>
    </source>
</evidence>
<protein>
    <recommendedName>
        <fullName evidence="3">ACT domain-containing protein</fullName>
    </recommendedName>
</protein>
<sequence>MFNLALNDTSETFTGGLRDVSFDIAPSTLQPGDYTLTLRGFLSPGWLGRLAASLAQHHIGIVNGAAEKVTAYAWQASFKLKAARTACDPLSLDYAALANSEPSHHALAPIVLRDLKIEPCARHQGSLYIEIRGADRLGFLGDLLDFFSMRCLFPVKMKVETLGDTAADRFWLRGVGGSVPSDSLAQTIRENLEKMVAANHPQI</sequence>
<name>A0A6V8MND4_9BACT</name>
<evidence type="ECO:0008006" key="3">
    <source>
        <dbReference type="Google" id="ProtNLM"/>
    </source>
</evidence>